<gene>
    <name evidence="2" type="ORF">Plil01_001687000</name>
</gene>
<evidence type="ECO:0000256" key="1">
    <source>
        <dbReference type="SAM" id="MobiDB-lite"/>
    </source>
</evidence>
<dbReference type="Proteomes" id="UP001165083">
    <property type="component" value="Unassembled WGS sequence"/>
</dbReference>
<reference evidence="2" key="1">
    <citation type="submission" date="2023-04" db="EMBL/GenBank/DDBJ databases">
        <title>Phytophthora lilii NBRC 32176.</title>
        <authorList>
            <person name="Ichikawa N."/>
            <person name="Sato H."/>
            <person name="Tonouchi N."/>
        </authorList>
    </citation>
    <scope>NUCLEOTIDE SEQUENCE</scope>
    <source>
        <strain evidence="2">NBRC 32176</strain>
    </source>
</reference>
<name>A0A9W7CYD6_9STRA</name>
<dbReference type="AlphaFoldDB" id="A0A9W7CYD6"/>
<feature type="compositionally biased region" description="Polar residues" evidence="1">
    <location>
        <begin position="34"/>
        <end position="43"/>
    </location>
</feature>
<organism evidence="2 3">
    <name type="scientific">Phytophthora lilii</name>
    <dbReference type="NCBI Taxonomy" id="2077276"/>
    <lineage>
        <taxon>Eukaryota</taxon>
        <taxon>Sar</taxon>
        <taxon>Stramenopiles</taxon>
        <taxon>Oomycota</taxon>
        <taxon>Peronosporomycetes</taxon>
        <taxon>Peronosporales</taxon>
        <taxon>Peronosporaceae</taxon>
        <taxon>Phytophthora</taxon>
    </lineage>
</organism>
<sequence>MGRLNTRSIGLNLRAEDLPEVFGGDGSSGVVSDHGNTNLTGDQGHNVDADSGDEEEKQEGESDEKQEEKSDGNADSTDETKETMTAMKTNAAR</sequence>
<feature type="compositionally biased region" description="Basic and acidic residues" evidence="1">
    <location>
        <begin position="66"/>
        <end position="82"/>
    </location>
</feature>
<accession>A0A9W7CYD6</accession>
<evidence type="ECO:0000313" key="2">
    <source>
        <dbReference type="EMBL" id="GMF43403.1"/>
    </source>
</evidence>
<feature type="compositionally biased region" description="Acidic residues" evidence="1">
    <location>
        <begin position="50"/>
        <end position="65"/>
    </location>
</feature>
<evidence type="ECO:0000313" key="3">
    <source>
        <dbReference type="Proteomes" id="UP001165083"/>
    </source>
</evidence>
<proteinExistence type="predicted"/>
<feature type="region of interest" description="Disordered" evidence="1">
    <location>
        <begin position="1"/>
        <end position="93"/>
    </location>
</feature>
<dbReference type="EMBL" id="BSXW01002671">
    <property type="protein sequence ID" value="GMF43403.1"/>
    <property type="molecule type" value="Genomic_DNA"/>
</dbReference>
<comment type="caution">
    <text evidence="2">The sequence shown here is derived from an EMBL/GenBank/DDBJ whole genome shotgun (WGS) entry which is preliminary data.</text>
</comment>
<keyword evidence="3" id="KW-1185">Reference proteome</keyword>
<protein>
    <submittedName>
        <fullName evidence="2">Unnamed protein product</fullName>
    </submittedName>
</protein>